<evidence type="ECO:0000256" key="1">
    <source>
        <dbReference type="SAM" id="MobiDB-lite"/>
    </source>
</evidence>
<dbReference type="Proteomes" id="UP000581769">
    <property type="component" value="Unassembled WGS sequence"/>
</dbReference>
<dbReference type="Pfam" id="PF06240">
    <property type="entry name" value="COXG"/>
    <property type="match status" value="1"/>
</dbReference>
<dbReference type="PANTHER" id="PTHR38588">
    <property type="entry name" value="BLL0334 PROTEIN"/>
    <property type="match status" value="1"/>
</dbReference>
<reference evidence="3 4" key="1">
    <citation type="submission" date="2020-08" db="EMBL/GenBank/DDBJ databases">
        <title>Sequencing the genomes of 1000 actinobacteria strains.</title>
        <authorList>
            <person name="Klenk H.-P."/>
        </authorList>
    </citation>
    <scope>NUCLEOTIDE SEQUENCE [LARGE SCALE GENOMIC DNA]</scope>
    <source>
        <strain evidence="3 4">DSM 45859</strain>
    </source>
</reference>
<protein>
    <submittedName>
        <fullName evidence="3">Carbon monoxide dehydrogenase subunit G</fullName>
    </submittedName>
</protein>
<organism evidence="3 4">
    <name type="scientific">Amycolatopsis jiangsuensis</name>
    <dbReference type="NCBI Taxonomy" id="1181879"/>
    <lineage>
        <taxon>Bacteria</taxon>
        <taxon>Bacillati</taxon>
        <taxon>Actinomycetota</taxon>
        <taxon>Actinomycetes</taxon>
        <taxon>Pseudonocardiales</taxon>
        <taxon>Pseudonocardiaceae</taxon>
        <taxon>Amycolatopsis</taxon>
    </lineage>
</organism>
<feature type="transmembrane region" description="Helical" evidence="2">
    <location>
        <begin position="350"/>
        <end position="370"/>
    </location>
</feature>
<feature type="region of interest" description="Disordered" evidence="1">
    <location>
        <begin position="254"/>
        <end position="277"/>
    </location>
</feature>
<dbReference type="EMBL" id="JACHMG010000001">
    <property type="protein sequence ID" value="MBB4685375.1"/>
    <property type="molecule type" value="Genomic_DNA"/>
</dbReference>
<comment type="caution">
    <text evidence="3">The sequence shown here is derived from an EMBL/GenBank/DDBJ whole genome shotgun (WGS) entry which is preliminary data.</text>
</comment>
<keyword evidence="2" id="KW-1133">Transmembrane helix</keyword>
<feature type="region of interest" description="Disordered" evidence="1">
    <location>
        <begin position="299"/>
        <end position="329"/>
    </location>
</feature>
<dbReference type="InterPro" id="IPR023393">
    <property type="entry name" value="START-like_dom_sf"/>
</dbReference>
<dbReference type="SUPFAM" id="SSF55961">
    <property type="entry name" value="Bet v1-like"/>
    <property type="match status" value="1"/>
</dbReference>
<accession>A0A840IVB8</accession>
<keyword evidence="2" id="KW-0472">Membrane</keyword>
<dbReference type="Gene3D" id="3.30.530.20">
    <property type="match status" value="1"/>
</dbReference>
<dbReference type="PANTHER" id="PTHR38588:SF1">
    <property type="entry name" value="BLL0334 PROTEIN"/>
    <property type="match status" value="1"/>
</dbReference>
<sequence>MRLDHEFTVPAPLGEVWQAVIDPERVAPCMPGAALTQVDGDTFAGTVKVKLGPISLLYKGKGEFLEKDEAARKVVIKASGKDSRGAGTAAATVTLTLTEQPGGGTHGAVATDLSITGRPAQFGRGMISEVGGKILDTFATNLAGSLATSPATEGPGGGGAGAGGGAAGAGGAGGVAGAGGTGDTGGAGASGRADGAAASGAADKSAGAAVSGGAAKSAGAGGAGERSGTGVTEAAAGAAGAAAVAGSAASAGAGGASGSGGAAGSAGTGGAGAVGGARGATGTTGAGGAGEGARAAASGGSAATAAKDSSDDSGSAEKPHLHSVPAGGATGEAEPIDLLDYAGQSVAKRLIPVAAGAVVLVVVLAIVRALRRR</sequence>
<dbReference type="InterPro" id="IPR010419">
    <property type="entry name" value="CO_DH_gsu"/>
</dbReference>
<gene>
    <name evidence="3" type="ORF">BJY18_002860</name>
</gene>
<keyword evidence="4" id="KW-1185">Reference proteome</keyword>
<name>A0A840IVB8_9PSEU</name>
<proteinExistence type="predicted"/>
<evidence type="ECO:0000313" key="4">
    <source>
        <dbReference type="Proteomes" id="UP000581769"/>
    </source>
</evidence>
<dbReference type="AlphaFoldDB" id="A0A840IVB8"/>
<evidence type="ECO:0000256" key="2">
    <source>
        <dbReference type="SAM" id="Phobius"/>
    </source>
</evidence>
<evidence type="ECO:0000313" key="3">
    <source>
        <dbReference type="EMBL" id="MBB4685375.1"/>
    </source>
</evidence>
<keyword evidence="2" id="KW-0812">Transmembrane</keyword>
<dbReference type="CDD" id="cd07823">
    <property type="entry name" value="SRPBCC_5"/>
    <property type="match status" value="1"/>
</dbReference>